<proteinExistence type="predicted"/>
<reference evidence="1 2" key="1">
    <citation type="journal article" date="2018" name="Sci. Rep.">
        <title>Comparative genomics provides insights into the lifestyle and reveals functional heterogeneity of dark septate endophytic fungi.</title>
        <authorList>
            <person name="Knapp D.G."/>
            <person name="Nemeth J.B."/>
            <person name="Barry K."/>
            <person name="Hainaut M."/>
            <person name="Henrissat B."/>
            <person name="Johnson J."/>
            <person name="Kuo A."/>
            <person name="Lim J.H.P."/>
            <person name="Lipzen A."/>
            <person name="Nolan M."/>
            <person name="Ohm R.A."/>
            <person name="Tamas L."/>
            <person name="Grigoriev I.V."/>
            <person name="Spatafora J.W."/>
            <person name="Nagy L.G."/>
            <person name="Kovacs G.M."/>
        </authorList>
    </citation>
    <scope>NUCLEOTIDE SEQUENCE [LARGE SCALE GENOMIC DNA]</scope>
    <source>
        <strain evidence="1 2">DSE2036</strain>
    </source>
</reference>
<dbReference type="OrthoDB" id="10261951at2759"/>
<sequence>MSAGVAERYEGSQSPLALLANRLELPPITSVKEEVVFDYFGLVENPFLDSAATFLAAHTDAPLQAASRTLTSFFATAHTDCVGNIGEKSACWLTIRLSQPHDAFSVPRWHQDGRMYPYDESRENVPRSKYGVTILGPPTLLFEYTSPENLIKEKEGLEKHFPRNGVSKTEEESDEAFDQLRSWLADQFRSEKLLQLGAGQIVRFTWGREDSPFHSEPDIVSDRVFMTVLFGSENEIRAMAEWRAAPFGEPTM</sequence>
<dbReference type="Proteomes" id="UP000244855">
    <property type="component" value="Unassembled WGS sequence"/>
</dbReference>
<name>A0A2V1DKW8_9PLEO</name>
<accession>A0A2V1DKW8</accession>
<dbReference type="AlphaFoldDB" id="A0A2V1DKW8"/>
<dbReference type="EMBL" id="KZ805426">
    <property type="protein sequence ID" value="PVH97889.1"/>
    <property type="molecule type" value="Genomic_DNA"/>
</dbReference>
<gene>
    <name evidence="1" type="ORF">DM02DRAFT_616192</name>
</gene>
<protein>
    <recommendedName>
        <fullName evidence="3">Clavaminate synthase-like protein</fullName>
    </recommendedName>
</protein>
<organism evidence="1 2">
    <name type="scientific">Periconia macrospinosa</name>
    <dbReference type="NCBI Taxonomy" id="97972"/>
    <lineage>
        <taxon>Eukaryota</taxon>
        <taxon>Fungi</taxon>
        <taxon>Dikarya</taxon>
        <taxon>Ascomycota</taxon>
        <taxon>Pezizomycotina</taxon>
        <taxon>Dothideomycetes</taxon>
        <taxon>Pleosporomycetidae</taxon>
        <taxon>Pleosporales</taxon>
        <taxon>Massarineae</taxon>
        <taxon>Periconiaceae</taxon>
        <taxon>Periconia</taxon>
    </lineage>
</organism>
<evidence type="ECO:0000313" key="1">
    <source>
        <dbReference type="EMBL" id="PVH97889.1"/>
    </source>
</evidence>
<keyword evidence="2" id="KW-1185">Reference proteome</keyword>
<evidence type="ECO:0000313" key="2">
    <source>
        <dbReference type="Proteomes" id="UP000244855"/>
    </source>
</evidence>
<evidence type="ECO:0008006" key="3">
    <source>
        <dbReference type="Google" id="ProtNLM"/>
    </source>
</evidence>